<evidence type="ECO:0000256" key="1">
    <source>
        <dbReference type="ARBA" id="ARBA00022630"/>
    </source>
</evidence>
<dbReference type="PRINTS" id="PR00419">
    <property type="entry name" value="ADXRDTASE"/>
</dbReference>
<gene>
    <name evidence="4" type="ORF">EYC82_07030</name>
</gene>
<keyword evidence="5" id="KW-1185">Reference proteome</keyword>
<keyword evidence="3" id="KW-0560">Oxidoreductase</keyword>
<keyword evidence="2" id="KW-0274">FAD</keyword>
<dbReference type="Gene3D" id="3.50.50.60">
    <property type="entry name" value="FAD/NAD(P)-binding domain"/>
    <property type="match status" value="2"/>
</dbReference>
<reference evidence="4" key="1">
    <citation type="submission" date="2019-02" db="EMBL/GenBank/DDBJ databases">
        <authorList>
            <person name="Li S.-H."/>
        </authorList>
    </citation>
    <scope>NUCLEOTIDE SEQUENCE</scope>
    <source>
        <strain evidence="4">IMCC11814</strain>
    </source>
</reference>
<name>A0ABT3T4C1_9GAMM</name>
<dbReference type="InterPro" id="IPR036188">
    <property type="entry name" value="FAD/NAD-bd_sf"/>
</dbReference>
<dbReference type="InterPro" id="IPR051209">
    <property type="entry name" value="FAD-bind_Monooxygenase_sf"/>
</dbReference>
<organism evidence="4 5">
    <name type="scientific">Candidatus Marimicrobium litorale</name>
    <dbReference type="NCBI Taxonomy" id="2518991"/>
    <lineage>
        <taxon>Bacteria</taxon>
        <taxon>Pseudomonadati</taxon>
        <taxon>Pseudomonadota</taxon>
        <taxon>Gammaproteobacteria</taxon>
        <taxon>Cellvibrionales</taxon>
        <taxon>Halieaceae</taxon>
        <taxon>Marimicrobium</taxon>
    </lineage>
</organism>
<proteinExistence type="predicted"/>
<dbReference type="SUPFAM" id="SSF51905">
    <property type="entry name" value="FAD/NAD(P)-binding domain"/>
    <property type="match status" value="2"/>
</dbReference>
<dbReference type="PANTHER" id="PTHR42877:SF4">
    <property type="entry name" value="FAD_NAD(P)-BINDING DOMAIN-CONTAINING PROTEIN-RELATED"/>
    <property type="match status" value="1"/>
</dbReference>
<dbReference type="PANTHER" id="PTHR42877">
    <property type="entry name" value="L-ORNITHINE N(5)-MONOOXYGENASE-RELATED"/>
    <property type="match status" value="1"/>
</dbReference>
<keyword evidence="1" id="KW-0285">Flavoprotein</keyword>
<comment type="caution">
    <text evidence="4">The sequence shown here is derived from an EMBL/GenBank/DDBJ whole genome shotgun (WGS) entry which is preliminary data.</text>
</comment>
<dbReference type="EMBL" id="SHNO01000001">
    <property type="protein sequence ID" value="MCX2977106.1"/>
    <property type="molecule type" value="Genomic_DNA"/>
</dbReference>
<dbReference type="Pfam" id="PF00743">
    <property type="entry name" value="FMO-like"/>
    <property type="match status" value="1"/>
</dbReference>
<protein>
    <submittedName>
        <fullName evidence="4">NAD(P)/FAD-dependent oxidoreductase</fullName>
    </submittedName>
</protein>
<accession>A0ABT3T4C1</accession>
<dbReference type="InterPro" id="IPR020946">
    <property type="entry name" value="Flavin_mOase-like"/>
</dbReference>
<evidence type="ECO:0000313" key="5">
    <source>
        <dbReference type="Proteomes" id="UP001143304"/>
    </source>
</evidence>
<sequence>MSDKSGLRIGIIGAGPAGIAAGHALLEQGFDNFTIFEKSDAAGGTWHLHSYPGLACDLWAHIYSFSYRPNPNWSANFVEQPEIEAYLQQCVREFGLEPRLALNTNIASARYQGDGTWLLTTAKHETHVMDVLINAMGGQHTAIFPEVDGIESFNGDYWHSTYWNHEVPLEGKRVVIVGSAAAAVQIVPKVAEQAGHLTVLQRTPNWIMPRNHKLYSPFLKSAFHRFPRFLQLWQKGQALMMGVVLEGVTLNHKRMEQFEARVHKFIGESIDDPAVQTAVTPSDHYGCKRGLVSDEYYPTLNRDNVTLVAEGLKRVDAKGIVTESGREIEADVIIYCTGYSVLDFNRIDVVGRDDRHLAEEMVREPIAYKGIASPGFPNYFFAAGPNGLAINASYFRNIECNVSTIVRLLEEKQAAGLSAIEVRADVVRDYNKELSDRYETYSWGASSCHSYYRTETGHAPFLFPGGYKEYLALHGTSSLSDFQPA</sequence>
<evidence type="ECO:0000313" key="4">
    <source>
        <dbReference type="EMBL" id="MCX2977106.1"/>
    </source>
</evidence>
<dbReference type="RefSeq" id="WP_279248835.1">
    <property type="nucleotide sequence ID" value="NZ_SHNO01000001.1"/>
</dbReference>
<evidence type="ECO:0000256" key="2">
    <source>
        <dbReference type="ARBA" id="ARBA00022827"/>
    </source>
</evidence>
<evidence type="ECO:0000256" key="3">
    <source>
        <dbReference type="ARBA" id="ARBA00023002"/>
    </source>
</evidence>
<dbReference type="Proteomes" id="UP001143304">
    <property type="component" value="Unassembled WGS sequence"/>
</dbReference>